<dbReference type="InterPro" id="IPR026816">
    <property type="entry name" value="Flavodoxin_dom"/>
</dbReference>
<dbReference type="Pfam" id="PF12724">
    <property type="entry name" value="Flavodoxin_5"/>
    <property type="match status" value="1"/>
</dbReference>
<comment type="caution">
    <text evidence="2">The sequence shown here is derived from an EMBL/GenBank/DDBJ whole genome shotgun (WGS) entry which is preliminary data.</text>
</comment>
<dbReference type="PROSITE" id="PS50902">
    <property type="entry name" value="FLAVODOXIN_LIKE"/>
    <property type="match status" value="1"/>
</dbReference>
<dbReference type="AlphaFoldDB" id="A0A4V2PRY4"/>
<sequence>MKVITIYASKYGSTKTVAEWITERFALEGFKAECADVETNPMCFGCDLILLGSGIYSHKFLPSIEQYIAENINLLMTKKTALFGVAMRTETFFRKGNAYGGAIMLERYGAMLGQKCIAGKILGGEMVFSRLSEGDVHRLEKFYHSIALSEAEKAQRMSPRTMMDKKQCWDFAEEILGALG</sequence>
<dbReference type="OrthoDB" id="2146857at2"/>
<dbReference type="PANTHER" id="PTHR38030">
    <property type="entry name" value="PROTOPORPHYRINOGEN IX DEHYDROGENASE [MENAQUINONE]"/>
    <property type="match status" value="1"/>
</dbReference>
<protein>
    <submittedName>
        <fullName evidence="2">Menaquinone-dependent protoporphyrinogen oxidase</fullName>
    </submittedName>
</protein>
<dbReference type="GO" id="GO:0006783">
    <property type="term" value="P:heme biosynthetic process"/>
    <property type="evidence" value="ECO:0007669"/>
    <property type="project" value="TreeGrafter"/>
</dbReference>
<feature type="domain" description="Flavodoxin-like" evidence="1">
    <location>
        <begin position="3"/>
        <end position="147"/>
    </location>
</feature>
<proteinExistence type="predicted"/>
<dbReference type="SUPFAM" id="SSF52218">
    <property type="entry name" value="Flavoproteins"/>
    <property type="match status" value="1"/>
</dbReference>
<dbReference type="RefSeq" id="WP_132873988.1">
    <property type="nucleotide sequence ID" value="NZ_JAJUHT010000005.1"/>
</dbReference>
<evidence type="ECO:0000313" key="2">
    <source>
        <dbReference type="EMBL" id="TCK59831.1"/>
    </source>
</evidence>
<dbReference type="EMBL" id="SMGG01000005">
    <property type="protein sequence ID" value="TCK59831.1"/>
    <property type="molecule type" value="Genomic_DNA"/>
</dbReference>
<dbReference type="GO" id="GO:0070819">
    <property type="term" value="F:menaquinone-dependent protoporphyrinogen oxidase activity"/>
    <property type="evidence" value="ECO:0007669"/>
    <property type="project" value="TreeGrafter"/>
</dbReference>
<accession>A0A4V2PRY4</accession>
<organism evidence="2 3">
    <name type="scientific">Seleniivibrio woodruffii</name>
    <dbReference type="NCBI Taxonomy" id="1078050"/>
    <lineage>
        <taxon>Bacteria</taxon>
        <taxon>Pseudomonadati</taxon>
        <taxon>Deferribacterota</taxon>
        <taxon>Deferribacteres</taxon>
        <taxon>Deferribacterales</taxon>
        <taxon>Geovibrionaceae</taxon>
        <taxon>Seleniivibrio</taxon>
    </lineage>
</organism>
<reference evidence="2 3" key="1">
    <citation type="submission" date="2019-03" db="EMBL/GenBank/DDBJ databases">
        <title>Genomic Encyclopedia of Type Strains, Phase IV (KMG-IV): sequencing the most valuable type-strain genomes for metagenomic binning, comparative biology and taxonomic classification.</title>
        <authorList>
            <person name="Goeker M."/>
        </authorList>
    </citation>
    <scope>NUCLEOTIDE SEQUENCE [LARGE SCALE GENOMIC DNA]</scope>
    <source>
        <strain evidence="2 3">DSM 24984</strain>
    </source>
</reference>
<dbReference type="InterPro" id="IPR029039">
    <property type="entry name" value="Flavoprotein-like_sf"/>
</dbReference>
<dbReference type="Gene3D" id="3.40.50.360">
    <property type="match status" value="1"/>
</dbReference>
<dbReference type="PANTHER" id="PTHR38030:SF2">
    <property type="entry name" value="PROTOPORPHYRINOGEN IX DEHYDROGENASE [QUINONE]"/>
    <property type="match status" value="1"/>
</dbReference>
<dbReference type="InterPro" id="IPR052200">
    <property type="entry name" value="Protoporphyrinogen_IX_DH"/>
</dbReference>
<evidence type="ECO:0000259" key="1">
    <source>
        <dbReference type="PROSITE" id="PS50902"/>
    </source>
</evidence>
<evidence type="ECO:0000313" key="3">
    <source>
        <dbReference type="Proteomes" id="UP000294614"/>
    </source>
</evidence>
<dbReference type="Proteomes" id="UP000294614">
    <property type="component" value="Unassembled WGS sequence"/>
</dbReference>
<keyword evidence="3" id="KW-1185">Reference proteome</keyword>
<dbReference type="GO" id="GO:0010181">
    <property type="term" value="F:FMN binding"/>
    <property type="evidence" value="ECO:0007669"/>
    <property type="project" value="InterPro"/>
</dbReference>
<dbReference type="InterPro" id="IPR008254">
    <property type="entry name" value="Flavodoxin/NO_synth"/>
</dbReference>
<name>A0A4V2PRY4_9BACT</name>
<gene>
    <name evidence="2" type="ORF">C8D98_1998</name>
</gene>